<sequence length="142" mass="15983">MDATKRYDSQEGTAMQNDSPVVASKSMRNPASTDKGRMPLTTMSSSCDCEISRESVTANVTSAQQWRHPDDTLIARQATHNQVMWDRQLELLTNLSPMVTTLKSQVDIICNNPTADVLARHENVYARERFRITRAVIQWGGK</sequence>
<name>A0ABD3XAJ2_SINWO</name>
<keyword evidence="3" id="KW-1185">Reference proteome</keyword>
<reference evidence="2 3" key="1">
    <citation type="submission" date="2024-11" db="EMBL/GenBank/DDBJ databases">
        <title>Chromosome-level genome assembly of the freshwater bivalve Anodonta woodiana.</title>
        <authorList>
            <person name="Chen X."/>
        </authorList>
    </citation>
    <scope>NUCLEOTIDE SEQUENCE [LARGE SCALE GENOMIC DNA]</scope>
    <source>
        <strain evidence="2">MN2024</strain>
        <tissue evidence="2">Gills</tissue>
    </source>
</reference>
<dbReference type="Proteomes" id="UP001634394">
    <property type="component" value="Unassembled WGS sequence"/>
</dbReference>
<dbReference type="AlphaFoldDB" id="A0ABD3XAJ2"/>
<evidence type="ECO:0000313" key="2">
    <source>
        <dbReference type="EMBL" id="KAL3882483.1"/>
    </source>
</evidence>
<feature type="region of interest" description="Disordered" evidence="1">
    <location>
        <begin position="1"/>
        <end position="44"/>
    </location>
</feature>
<evidence type="ECO:0000256" key="1">
    <source>
        <dbReference type="SAM" id="MobiDB-lite"/>
    </source>
</evidence>
<proteinExistence type="predicted"/>
<protein>
    <submittedName>
        <fullName evidence="2">Uncharacterized protein</fullName>
    </submittedName>
</protein>
<feature type="compositionally biased region" description="Polar residues" evidence="1">
    <location>
        <begin position="10"/>
        <end position="19"/>
    </location>
</feature>
<comment type="caution">
    <text evidence="2">The sequence shown here is derived from an EMBL/GenBank/DDBJ whole genome shotgun (WGS) entry which is preliminary data.</text>
</comment>
<organism evidence="2 3">
    <name type="scientific">Sinanodonta woodiana</name>
    <name type="common">Chinese pond mussel</name>
    <name type="synonym">Anodonta woodiana</name>
    <dbReference type="NCBI Taxonomy" id="1069815"/>
    <lineage>
        <taxon>Eukaryota</taxon>
        <taxon>Metazoa</taxon>
        <taxon>Spiralia</taxon>
        <taxon>Lophotrochozoa</taxon>
        <taxon>Mollusca</taxon>
        <taxon>Bivalvia</taxon>
        <taxon>Autobranchia</taxon>
        <taxon>Heteroconchia</taxon>
        <taxon>Palaeoheterodonta</taxon>
        <taxon>Unionida</taxon>
        <taxon>Unionoidea</taxon>
        <taxon>Unionidae</taxon>
        <taxon>Unioninae</taxon>
        <taxon>Sinanodonta</taxon>
    </lineage>
</organism>
<accession>A0ABD3XAJ2</accession>
<evidence type="ECO:0000313" key="3">
    <source>
        <dbReference type="Proteomes" id="UP001634394"/>
    </source>
</evidence>
<gene>
    <name evidence="2" type="ORF">ACJMK2_028820</name>
</gene>
<dbReference type="EMBL" id="JBJQND010000003">
    <property type="protein sequence ID" value="KAL3882483.1"/>
    <property type="molecule type" value="Genomic_DNA"/>
</dbReference>